<dbReference type="InterPro" id="IPR010982">
    <property type="entry name" value="Lambda_DNA-bd_dom_sf"/>
</dbReference>
<evidence type="ECO:0000256" key="2">
    <source>
        <dbReference type="SAM" id="Phobius"/>
    </source>
</evidence>
<evidence type="ECO:0000259" key="3">
    <source>
        <dbReference type="PROSITE" id="PS50943"/>
    </source>
</evidence>
<dbReference type="Gene3D" id="1.10.260.40">
    <property type="entry name" value="lambda repressor-like DNA-binding domains"/>
    <property type="match status" value="2"/>
</dbReference>
<accession>A0A9D2AV71</accession>
<dbReference type="PROSITE" id="PS50943">
    <property type="entry name" value="HTH_CROC1"/>
    <property type="match status" value="2"/>
</dbReference>
<proteinExistence type="predicted"/>
<dbReference type="PANTHER" id="PTHR46558">
    <property type="entry name" value="TRACRIPTIONAL REGULATORY PROTEIN-RELATED-RELATED"/>
    <property type="match status" value="1"/>
</dbReference>
<dbReference type="Proteomes" id="UP000886847">
    <property type="component" value="Unassembled WGS sequence"/>
</dbReference>
<evidence type="ECO:0000313" key="5">
    <source>
        <dbReference type="Proteomes" id="UP000886847"/>
    </source>
</evidence>
<reference evidence="4" key="2">
    <citation type="submission" date="2021-04" db="EMBL/GenBank/DDBJ databases">
        <authorList>
            <person name="Gilroy R."/>
        </authorList>
    </citation>
    <scope>NUCLEOTIDE SEQUENCE</scope>
    <source>
        <strain evidence="4">2189</strain>
    </source>
</reference>
<dbReference type="InterPro" id="IPR001387">
    <property type="entry name" value="Cro/C1-type_HTH"/>
</dbReference>
<dbReference type="SUPFAM" id="SSF47413">
    <property type="entry name" value="lambda repressor-like DNA-binding domains"/>
    <property type="match status" value="2"/>
</dbReference>
<keyword evidence="2" id="KW-1133">Transmembrane helix</keyword>
<dbReference type="EMBL" id="DXEW01000037">
    <property type="protein sequence ID" value="HIX51130.1"/>
    <property type="molecule type" value="Genomic_DNA"/>
</dbReference>
<dbReference type="CDD" id="cd00093">
    <property type="entry name" value="HTH_XRE"/>
    <property type="match status" value="2"/>
</dbReference>
<dbReference type="Pfam" id="PF01381">
    <property type="entry name" value="HTH_3"/>
    <property type="match status" value="2"/>
</dbReference>
<dbReference type="GO" id="GO:0003677">
    <property type="term" value="F:DNA binding"/>
    <property type="evidence" value="ECO:0007669"/>
    <property type="project" value="UniProtKB-KW"/>
</dbReference>
<organism evidence="4 5">
    <name type="scientific">Candidatus Borkfalkia faecavium</name>
    <dbReference type="NCBI Taxonomy" id="2838508"/>
    <lineage>
        <taxon>Bacteria</taxon>
        <taxon>Bacillati</taxon>
        <taxon>Bacillota</taxon>
        <taxon>Clostridia</taxon>
        <taxon>Christensenellales</taxon>
        <taxon>Christensenellaceae</taxon>
        <taxon>Candidatus Borkfalkia</taxon>
    </lineage>
</organism>
<keyword evidence="2" id="KW-0472">Membrane</keyword>
<reference evidence="4" key="1">
    <citation type="journal article" date="2021" name="PeerJ">
        <title>Extensive microbial diversity within the chicken gut microbiome revealed by metagenomics and culture.</title>
        <authorList>
            <person name="Gilroy R."/>
            <person name="Ravi A."/>
            <person name="Getino M."/>
            <person name="Pursley I."/>
            <person name="Horton D.L."/>
            <person name="Alikhan N.F."/>
            <person name="Baker D."/>
            <person name="Gharbi K."/>
            <person name="Hall N."/>
            <person name="Watson M."/>
            <person name="Adriaenssens E.M."/>
            <person name="Foster-Nyarko E."/>
            <person name="Jarju S."/>
            <person name="Secka A."/>
            <person name="Antonio M."/>
            <person name="Oren A."/>
            <person name="Chaudhuri R.R."/>
            <person name="La Ragione R."/>
            <person name="Hildebrand F."/>
            <person name="Pallen M.J."/>
        </authorList>
    </citation>
    <scope>NUCLEOTIDE SEQUENCE</scope>
    <source>
        <strain evidence="4">2189</strain>
    </source>
</reference>
<gene>
    <name evidence="4" type="ORF">H9851_07620</name>
</gene>
<feature type="transmembrane region" description="Helical" evidence="2">
    <location>
        <begin position="245"/>
        <end position="268"/>
    </location>
</feature>
<evidence type="ECO:0000256" key="1">
    <source>
        <dbReference type="ARBA" id="ARBA00023125"/>
    </source>
</evidence>
<feature type="domain" description="HTH cro/C1-type" evidence="3">
    <location>
        <begin position="9"/>
        <end position="63"/>
    </location>
</feature>
<name>A0A9D2AV71_9FIRM</name>
<dbReference type="SMART" id="SM00530">
    <property type="entry name" value="HTH_XRE"/>
    <property type="match status" value="2"/>
</dbReference>
<evidence type="ECO:0000313" key="4">
    <source>
        <dbReference type="EMBL" id="HIX51130.1"/>
    </source>
</evidence>
<keyword evidence="1" id="KW-0238">DNA-binding</keyword>
<comment type="caution">
    <text evidence="4">The sequence shown here is derived from an EMBL/GenBank/DDBJ whole genome shotgun (WGS) entry which is preliminary data.</text>
</comment>
<keyword evidence="2" id="KW-0812">Transmembrane</keyword>
<dbReference type="PANTHER" id="PTHR46558:SF4">
    <property type="entry name" value="DNA-BIDING PHAGE PROTEIN"/>
    <property type="match status" value="1"/>
</dbReference>
<feature type="domain" description="HTH cro/C1-type" evidence="3">
    <location>
        <begin position="80"/>
        <end position="134"/>
    </location>
</feature>
<protein>
    <submittedName>
        <fullName evidence="4">Helix-turn-helix domain-containing protein</fullName>
    </submittedName>
</protein>
<dbReference type="AlphaFoldDB" id="A0A9D2AV71"/>
<feature type="transmembrane region" description="Helical" evidence="2">
    <location>
        <begin position="288"/>
        <end position="311"/>
    </location>
</feature>
<sequence>MELFVGKKIELLREDGGMSQGELAKVLGVTRQTVSKWEADVCRPKVKVLQAICGVFGVDMSYFTGEEVSPQQICTLGEFIRKLRRRAKLSQEQFAERMGVSRRMISLWETDEVKPRARVLQKLGECFCMDEEERQQLQLLAAEECAQSPAAEEVAEGRALADAAEGACGQNAAENAAEDRLAAEFAVECAAAAAPPAPLLEAFTGDAQLFALQGAAVPIAEWAVSPAEEEACAAPKARRKPWAAVAALSAAMLLVVAVAAILICMFLVTVEGDQVVQSITGGLTSRGVIVLVSIVAALLLAGGAALMVHLLKSKKKAQVRPKVGKRFTKGGN</sequence>